<evidence type="ECO:0000256" key="1">
    <source>
        <dbReference type="SAM" id="Phobius"/>
    </source>
</evidence>
<gene>
    <name evidence="2" type="ORF">DI536_13780</name>
</gene>
<keyword evidence="1" id="KW-0812">Transmembrane</keyword>
<keyword evidence="1" id="KW-1133">Transmembrane helix</keyword>
<sequence>MLAVVGSLPFLIWGAANVPYWDDWEVCRPLLGAIGWWRWIAEPHIDHVMPVPRLLLALSAKAGLLSPRLEQWVGALCLVAATSRLARDLASSAGIVEACVVAVALGATSAWENMTMGWQFHLLLAFALSTAALRTVFERPLLATALSWVASFCYAGSLAALPVVLLASVRVKTSLRRRLVMAAIWVFGVIGFLLLRQLPSEIDATIEGLRPESGARHEPALWLLHAVQLVGAAFVPVKSSPAACLAVGLAVLTTAIVTCVQRRSAIGSLMILTVVGYSLAVAWGRLQWGEALLDVSRYFTFPRLLAYPIALATRVTRANAALSALLVVLVGISWVSVFPLARQRSVENDQAYCCARAEASRRVEHLAEIAPNAERATACLDSQPAIFPTCDANACSAP</sequence>
<reference evidence="2 3" key="1">
    <citation type="submission" date="2017-08" db="EMBL/GenBank/DDBJ databases">
        <title>Infants hospitalized years apart are colonized by the same room-sourced microbial strains.</title>
        <authorList>
            <person name="Brooks B."/>
            <person name="Olm M.R."/>
            <person name="Firek B.A."/>
            <person name="Baker R."/>
            <person name="Thomas B.C."/>
            <person name="Morowitz M.J."/>
            <person name="Banfield J.F."/>
        </authorList>
    </citation>
    <scope>NUCLEOTIDE SEQUENCE [LARGE SCALE GENOMIC DNA]</scope>
    <source>
        <strain evidence="2">S2_003_000_R2_14</strain>
    </source>
</reference>
<comment type="caution">
    <text evidence="2">The sequence shown here is derived from an EMBL/GenBank/DDBJ whole genome shotgun (WGS) entry which is preliminary data.</text>
</comment>
<proteinExistence type="predicted"/>
<name>A0A2W5VQ96_9BACT</name>
<dbReference type="Proteomes" id="UP000249061">
    <property type="component" value="Unassembled WGS sequence"/>
</dbReference>
<dbReference type="AlphaFoldDB" id="A0A2W5VQ96"/>
<feature type="transmembrane region" description="Helical" evidence="1">
    <location>
        <begin position="321"/>
        <end position="341"/>
    </location>
</feature>
<keyword evidence="1" id="KW-0472">Membrane</keyword>
<accession>A0A2W5VQ96</accession>
<evidence type="ECO:0000313" key="2">
    <source>
        <dbReference type="EMBL" id="PZR12651.1"/>
    </source>
</evidence>
<evidence type="ECO:0000313" key="3">
    <source>
        <dbReference type="Proteomes" id="UP000249061"/>
    </source>
</evidence>
<dbReference type="EMBL" id="QFQP01000011">
    <property type="protein sequence ID" value="PZR12651.1"/>
    <property type="molecule type" value="Genomic_DNA"/>
</dbReference>
<feature type="transmembrane region" description="Helical" evidence="1">
    <location>
        <begin position="179"/>
        <end position="199"/>
    </location>
</feature>
<organism evidence="2 3">
    <name type="scientific">Archangium gephyra</name>
    <dbReference type="NCBI Taxonomy" id="48"/>
    <lineage>
        <taxon>Bacteria</taxon>
        <taxon>Pseudomonadati</taxon>
        <taxon>Myxococcota</taxon>
        <taxon>Myxococcia</taxon>
        <taxon>Myxococcales</taxon>
        <taxon>Cystobacterineae</taxon>
        <taxon>Archangiaceae</taxon>
        <taxon>Archangium</taxon>
    </lineage>
</organism>
<feature type="transmembrane region" description="Helical" evidence="1">
    <location>
        <begin position="266"/>
        <end position="286"/>
    </location>
</feature>
<feature type="transmembrane region" description="Helical" evidence="1">
    <location>
        <begin position="143"/>
        <end position="167"/>
    </location>
</feature>
<protein>
    <submittedName>
        <fullName evidence="2">Uncharacterized protein</fullName>
    </submittedName>
</protein>